<proteinExistence type="predicted"/>
<feature type="transmembrane region" description="Helical" evidence="1">
    <location>
        <begin position="154"/>
        <end position="174"/>
    </location>
</feature>
<comment type="caution">
    <text evidence="2">The sequence shown here is derived from an EMBL/GenBank/DDBJ whole genome shotgun (WGS) entry which is preliminary data.</text>
</comment>
<dbReference type="Proteomes" id="UP000317778">
    <property type="component" value="Unassembled WGS sequence"/>
</dbReference>
<feature type="transmembrane region" description="Helical" evidence="1">
    <location>
        <begin position="83"/>
        <end position="103"/>
    </location>
</feature>
<sequence>MKQRASWLKIILVLAVAFVVAGLLHGLLQGAWFSGMGLKVAFLAAVLGFVVLSWNEEGFFYALGSAVVLSAMVAVAGKSTYPPLLRGLFTLLYFALFAGLMYLGDWVSRRIIFLRAVVSFAGGVIAGVIMVYLLPLISFTRPLAYFMKDMQGDLVSAIETTGGVAIGILVARLVGGAKKEREKR</sequence>
<feature type="transmembrane region" description="Helical" evidence="1">
    <location>
        <begin position="59"/>
        <end position="77"/>
    </location>
</feature>
<keyword evidence="1" id="KW-1133">Transmembrane helix</keyword>
<keyword evidence="1" id="KW-0812">Transmembrane</keyword>
<protein>
    <submittedName>
        <fullName evidence="2">Uncharacterized protein</fullName>
    </submittedName>
</protein>
<organism evidence="2 3">
    <name type="scientific">candidate division TA06 bacterium B3_TA06</name>
    <dbReference type="NCBI Taxonomy" id="2012487"/>
    <lineage>
        <taxon>Bacteria</taxon>
        <taxon>Bacteria division TA06</taxon>
    </lineage>
</organism>
<reference evidence="2 3" key="1">
    <citation type="submission" date="2017-06" db="EMBL/GenBank/DDBJ databases">
        <title>Novel microbial phyla capable of carbon fixation and sulfur reduction in deep-sea sediments.</title>
        <authorList>
            <person name="Huang J."/>
            <person name="Baker B."/>
            <person name="Wang Y."/>
        </authorList>
    </citation>
    <scope>NUCLEOTIDE SEQUENCE [LARGE SCALE GENOMIC DNA]</scope>
    <source>
        <strain evidence="2">B3_TA06</strain>
    </source>
</reference>
<feature type="transmembrane region" description="Helical" evidence="1">
    <location>
        <begin position="7"/>
        <end position="25"/>
    </location>
</feature>
<keyword evidence="1" id="KW-0472">Membrane</keyword>
<gene>
    <name evidence="2" type="ORF">CEE36_06780</name>
</gene>
<dbReference type="AlphaFoldDB" id="A0A532V6K8"/>
<feature type="transmembrane region" description="Helical" evidence="1">
    <location>
        <begin position="112"/>
        <end position="134"/>
    </location>
</feature>
<feature type="transmembrane region" description="Helical" evidence="1">
    <location>
        <begin position="31"/>
        <end position="52"/>
    </location>
</feature>
<evidence type="ECO:0000313" key="2">
    <source>
        <dbReference type="EMBL" id="TKJ42782.1"/>
    </source>
</evidence>
<evidence type="ECO:0000256" key="1">
    <source>
        <dbReference type="SAM" id="Phobius"/>
    </source>
</evidence>
<name>A0A532V6K8_UNCT6</name>
<accession>A0A532V6K8</accession>
<evidence type="ECO:0000313" key="3">
    <source>
        <dbReference type="Proteomes" id="UP000317778"/>
    </source>
</evidence>
<dbReference type="EMBL" id="NJBO01000009">
    <property type="protein sequence ID" value="TKJ42782.1"/>
    <property type="molecule type" value="Genomic_DNA"/>
</dbReference>